<evidence type="ECO:0000256" key="1">
    <source>
        <dbReference type="ARBA" id="ARBA00022884"/>
    </source>
</evidence>
<dbReference type="EMBL" id="JACEIK010002977">
    <property type="protein sequence ID" value="MCD9639710.1"/>
    <property type="molecule type" value="Genomic_DNA"/>
</dbReference>
<feature type="region of interest" description="Disordered" evidence="3">
    <location>
        <begin position="275"/>
        <end position="297"/>
    </location>
</feature>
<evidence type="ECO:0000259" key="4">
    <source>
        <dbReference type="PROSITE" id="PS50102"/>
    </source>
</evidence>
<gene>
    <name evidence="6" type="primary">G3BP2_3</name>
    <name evidence="6" type="ORF">HAX54_024416</name>
</gene>
<proteinExistence type="predicted"/>
<dbReference type="PANTHER" id="PTHR10693:SF75">
    <property type="entry name" value="NUCLEAR TRANSPORT FACTOR 2"/>
    <property type="match status" value="1"/>
</dbReference>
<evidence type="ECO:0000256" key="2">
    <source>
        <dbReference type="PROSITE-ProRule" id="PRU00176"/>
    </source>
</evidence>
<feature type="compositionally biased region" description="Polar residues" evidence="3">
    <location>
        <begin position="212"/>
        <end position="225"/>
    </location>
</feature>
<dbReference type="InterPro" id="IPR018222">
    <property type="entry name" value="Nuclear_transport_factor_2_euk"/>
</dbReference>
<feature type="domain" description="RRM" evidence="4">
    <location>
        <begin position="305"/>
        <end position="382"/>
    </location>
</feature>
<dbReference type="InterPro" id="IPR039539">
    <property type="entry name" value="Ras_GTPase_bind_prot"/>
</dbReference>
<dbReference type="CDD" id="cd00590">
    <property type="entry name" value="RRM_SF"/>
    <property type="match status" value="1"/>
</dbReference>
<feature type="region of interest" description="Disordered" evidence="3">
    <location>
        <begin position="206"/>
        <end position="261"/>
    </location>
</feature>
<dbReference type="InterPro" id="IPR002075">
    <property type="entry name" value="NTF2_dom"/>
</dbReference>
<dbReference type="InterPro" id="IPR000504">
    <property type="entry name" value="RRM_dom"/>
</dbReference>
<keyword evidence="7" id="KW-1185">Reference proteome</keyword>
<protein>
    <submittedName>
        <fullName evidence="6">GTPase activating protein (SH3 domain) binding protein</fullName>
    </submittedName>
</protein>
<dbReference type="Gene3D" id="3.10.450.50">
    <property type="match status" value="1"/>
</dbReference>
<evidence type="ECO:0000256" key="3">
    <source>
        <dbReference type="SAM" id="MobiDB-lite"/>
    </source>
</evidence>
<dbReference type="SMART" id="SM00360">
    <property type="entry name" value="RRM"/>
    <property type="match status" value="1"/>
</dbReference>
<feature type="domain" description="NTF2" evidence="5">
    <location>
        <begin position="13"/>
        <end position="129"/>
    </location>
</feature>
<evidence type="ECO:0000313" key="6">
    <source>
        <dbReference type="EMBL" id="MCD9639710.1"/>
    </source>
</evidence>
<dbReference type="PROSITE" id="PS50102">
    <property type="entry name" value="RRM"/>
    <property type="match status" value="1"/>
</dbReference>
<reference evidence="6 7" key="1">
    <citation type="journal article" date="2021" name="BMC Genomics">
        <title>Datura genome reveals duplications of psychoactive alkaloid biosynthetic genes and high mutation rate following tissue culture.</title>
        <authorList>
            <person name="Rajewski A."/>
            <person name="Carter-House D."/>
            <person name="Stajich J."/>
            <person name="Litt A."/>
        </authorList>
    </citation>
    <scope>NUCLEOTIDE SEQUENCE [LARGE SCALE GENOMIC DNA]</scope>
    <source>
        <strain evidence="6">AR-01</strain>
    </source>
</reference>
<dbReference type="Proteomes" id="UP000823775">
    <property type="component" value="Unassembled WGS sequence"/>
</dbReference>
<dbReference type="Pfam" id="PF00076">
    <property type="entry name" value="RRM_1"/>
    <property type="match status" value="1"/>
</dbReference>
<keyword evidence="1 2" id="KW-0694">RNA-binding</keyword>
<dbReference type="CDD" id="cd00780">
    <property type="entry name" value="NTF2"/>
    <property type="match status" value="1"/>
</dbReference>
<dbReference type="PANTHER" id="PTHR10693">
    <property type="entry name" value="RAS GTPASE-ACTIVATING PROTEIN-BINDING PROTEIN"/>
    <property type="match status" value="1"/>
</dbReference>
<comment type="caution">
    <text evidence="6">The sequence shown here is derived from an EMBL/GenBank/DDBJ whole genome shotgun (WGS) entry which is preliminary data.</text>
</comment>
<accession>A0ABS8UXX9</accession>
<dbReference type="SUPFAM" id="SSF54928">
    <property type="entry name" value="RNA-binding domain, RBD"/>
    <property type="match status" value="1"/>
</dbReference>
<evidence type="ECO:0000313" key="7">
    <source>
        <dbReference type="Proteomes" id="UP000823775"/>
    </source>
</evidence>
<dbReference type="InterPro" id="IPR035979">
    <property type="entry name" value="RBD_domain_sf"/>
</dbReference>
<name>A0ABS8UXX9_DATST</name>
<dbReference type="PROSITE" id="PS50177">
    <property type="entry name" value="NTF2_DOMAIN"/>
    <property type="match status" value="1"/>
</dbReference>
<feature type="region of interest" description="Disordered" evidence="3">
    <location>
        <begin position="385"/>
        <end position="461"/>
    </location>
</feature>
<dbReference type="InterPro" id="IPR032710">
    <property type="entry name" value="NTF2-like_dom_sf"/>
</dbReference>
<dbReference type="SUPFAM" id="SSF54427">
    <property type="entry name" value="NTF2-like"/>
    <property type="match status" value="1"/>
</dbReference>
<evidence type="ECO:0000259" key="5">
    <source>
        <dbReference type="PROSITE" id="PS50177"/>
    </source>
</evidence>
<dbReference type="Gene3D" id="3.30.70.330">
    <property type="match status" value="1"/>
</dbReference>
<organism evidence="6 7">
    <name type="scientific">Datura stramonium</name>
    <name type="common">Jimsonweed</name>
    <name type="synonym">Common thornapple</name>
    <dbReference type="NCBI Taxonomy" id="4076"/>
    <lineage>
        <taxon>Eukaryota</taxon>
        <taxon>Viridiplantae</taxon>
        <taxon>Streptophyta</taxon>
        <taxon>Embryophyta</taxon>
        <taxon>Tracheophyta</taxon>
        <taxon>Spermatophyta</taxon>
        <taxon>Magnoliopsida</taxon>
        <taxon>eudicotyledons</taxon>
        <taxon>Gunneridae</taxon>
        <taxon>Pentapetalae</taxon>
        <taxon>asterids</taxon>
        <taxon>lamiids</taxon>
        <taxon>Solanales</taxon>
        <taxon>Solanaceae</taxon>
        <taxon>Solanoideae</taxon>
        <taxon>Datureae</taxon>
        <taxon>Datura</taxon>
    </lineage>
</organism>
<dbReference type="InterPro" id="IPR012677">
    <property type="entry name" value="Nucleotide-bd_a/b_plait_sf"/>
</dbReference>
<dbReference type="Pfam" id="PF02136">
    <property type="entry name" value="NTF2"/>
    <property type="match status" value="1"/>
</dbReference>
<sequence length="461" mass="50212">MAMQTAAPPAQVVGNAFVEQYYQIQHHSPELVYRFYQDSSVLSRPDSNGVMSSVTTMKNINDLVCSLDYKNYKAEIKTADAQESFKDGVIVLVTGCLTGKDNLRRKFTQTFFLAPQDKGYFVLNDVFRYVEENETDTVSEMINGTEDVQSEVLTPDPEPTHVVDPPSLDEAGSYAEEVQHVEEKANDSLEDGRQVDDEREIVVEAESHFNEDQNPVNAESANSVAQEDAPKKSYASIVSSQTKKGPTKIYVPTSTSRMAPPKAVKQPVAAVAQTAAPEASNPTAPSGISVPETETNDTEDEAEGHSIYVRNLPLDVTVAQVEAEFKRYGPIKQGGVQVRSNRQQGFCFGFVEFEDVSSMHSAIQASPITIGGRQAVVEMKRTTTRVGSARGRFPPGRGGFRNDNFRGRGNFGGGRSYGRNEFGGRDFSGRGRVHGGRAGEAYQVRGRGGRRGGPSQGSATA</sequence>